<gene>
    <name evidence="4" type="ORF">SAMN05444158_3596</name>
</gene>
<feature type="signal peptide" evidence="2">
    <location>
        <begin position="1"/>
        <end position="19"/>
    </location>
</feature>
<proteinExistence type="predicted"/>
<dbReference type="Pfam" id="PF09917">
    <property type="entry name" value="DUF2147"/>
    <property type="match status" value="1"/>
</dbReference>
<reference evidence="5" key="1">
    <citation type="submission" date="2016-10" db="EMBL/GenBank/DDBJ databases">
        <authorList>
            <person name="Varghese N."/>
            <person name="Submissions S."/>
        </authorList>
    </citation>
    <scope>NUCLEOTIDE SEQUENCE [LARGE SCALE GENOMIC DNA]</scope>
    <source>
        <strain evidence="5">GAS369</strain>
    </source>
</reference>
<name>A0A1H1VY99_9BRAD</name>
<organism evidence="4 5">
    <name type="scientific">Bradyrhizobium canariense</name>
    <dbReference type="NCBI Taxonomy" id="255045"/>
    <lineage>
        <taxon>Bacteria</taxon>
        <taxon>Pseudomonadati</taxon>
        <taxon>Pseudomonadota</taxon>
        <taxon>Alphaproteobacteria</taxon>
        <taxon>Hyphomicrobiales</taxon>
        <taxon>Nitrobacteraceae</taxon>
        <taxon>Bradyrhizobium</taxon>
    </lineage>
</organism>
<feature type="region of interest" description="Disordered" evidence="1">
    <location>
        <begin position="67"/>
        <end position="88"/>
    </location>
</feature>
<dbReference type="AlphaFoldDB" id="A0A1H1VY99"/>
<evidence type="ECO:0000313" key="5">
    <source>
        <dbReference type="Proteomes" id="UP000243904"/>
    </source>
</evidence>
<evidence type="ECO:0000256" key="2">
    <source>
        <dbReference type="SAM" id="SignalP"/>
    </source>
</evidence>
<keyword evidence="2" id="KW-0732">Signal</keyword>
<feature type="compositionally biased region" description="Low complexity" evidence="1">
    <location>
        <begin position="68"/>
        <end position="86"/>
    </location>
</feature>
<dbReference type="Gene3D" id="2.40.128.520">
    <property type="match status" value="1"/>
</dbReference>
<feature type="chain" id="PRO_5009263809" description="DUF2147 domain-containing protein" evidence="2">
    <location>
        <begin position="20"/>
        <end position="306"/>
    </location>
</feature>
<dbReference type="RefSeq" id="WP_167558771.1">
    <property type="nucleotide sequence ID" value="NZ_LT629750.1"/>
</dbReference>
<feature type="domain" description="DUF2147" evidence="3">
    <location>
        <begin position="194"/>
        <end position="286"/>
    </location>
</feature>
<dbReference type="InterPro" id="IPR019223">
    <property type="entry name" value="DUF2147"/>
</dbReference>
<protein>
    <recommendedName>
        <fullName evidence="3">DUF2147 domain-containing protein</fullName>
    </recommendedName>
</protein>
<dbReference type="PANTHER" id="PTHR36919">
    <property type="entry name" value="BLR1215 PROTEIN"/>
    <property type="match status" value="1"/>
</dbReference>
<keyword evidence="5" id="KW-1185">Reference proteome</keyword>
<evidence type="ECO:0000259" key="3">
    <source>
        <dbReference type="Pfam" id="PF09917"/>
    </source>
</evidence>
<dbReference type="PANTHER" id="PTHR36919:SF2">
    <property type="entry name" value="BLL6627 PROTEIN"/>
    <property type="match status" value="1"/>
</dbReference>
<accession>A0A1H1VY99</accession>
<evidence type="ECO:0000313" key="4">
    <source>
        <dbReference type="EMBL" id="SDS89421.1"/>
    </source>
</evidence>
<dbReference type="Proteomes" id="UP000243904">
    <property type="component" value="Chromosome I"/>
</dbReference>
<evidence type="ECO:0000256" key="1">
    <source>
        <dbReference type="SAM" id="MobiDB-lite"/>
    </source>
</evidence>
<sequence length="306" mass="32799">MKRSCFFAVLMMLGSPVYAADSISFVVGGHRIHIEAQHHCNSLSCVSVSIPGIYQTRRARERYDDGGTVAARTPPAPTPVSTVSPASKPPVQPVICAAPPPPARPAAPAIQPVVAPPQPEPQIQPPPIQPLQVEPPPPIEPVKIVPASPPQPTQPVQQVVERPAEVTPPIPAAMPHIIKASQQVEDEPADTPLGDWQTEGKKGTVRIERCGQSLCGYVLDLSSSNKGDTVLIDMKPKSASEWSGNVYSRDSGNTYYGTIAMKGPNLLRVEACAIGKFWCSGNDWGRIDVKTAKLISSRQTLPEPRS</sequence>
<dbReference type="EMBL" id="LT629750">
    <property type="protein sequence ID" value="SDS89421.1"/>
    <property type="molecule type" value="Genomic_DNA"/>
</dbReference>